<organism evidence="3 4">
    <name type="scientific">Mytilus coruscus</name>
    <name type="common">Sea mussel</name>
    <dbReference type="NCBI Taxonomy" id="42192"/>
    <lineage>
        <taxon>Eukaryota</taxon>
        <taxon>Metazoa</taxon>
        <taxon>Spiralia</taxon>
        <taxon>Lophotrochozoa</taxon>
        <taxon>Mollusca</taxon>
        <taxon>Bivalvia</taxon>
        <taxon>Autobranchia</taxon>
        <taxon>Pteriomorphia</taxon>
        <taxon>Mytilida</taxon>
        <taxon>Mytiloidea</taxon>
        <taxon>Mytilidae</taxon>
        <taxon>Mytilinae</taxon>
        <taxon>Mytilus</taxon>
    </lineage>
</organism>
<keyword evidence="1" id="KW-0511">Multifunctional enzyme</keyword>
<name>A0A6J8BPD7_MYTCO</name>
<dbReference type="Pfam" id="PF17919">
    <property type="entry name" value="RT_RNaseH_2"/>
    <property type="match status" value="1"/>
</dbReference>
<dbReference type="Pfam" id="PF00665">
    <property type="entry name" value="rve"/>
    <property type="match status" value="1"/>
</dbReference>
<dbReference type="InterPro" id="IPR050951">
    <property type="entry name" value="Retrovirus_Pol_polyprotein"/>
</dbReference>
<evidence type="ECO:0000256" key="1">
    <source>
        <dbReference type="ARBA" id="ARBA00023268"/>
    </source>
</evidence>
<evidence type="ECO:0000259" key="2">
    <source>
        <dbReference type="PROSITE" id="PS50994"/>
    </source>
</evidence>
<dbReference type="PANTHER" id="PTHR37984:SF5">
    <property type="entry name" value="PROTEIN NYNRIN-LIKE"/>
    <property type="match status" value="1"/>
</dbReference>
<dbReference type="InterPro" id="IPR041577">
    <property type="entry name" value="RT_RNaseH_2"/>
</dbReference>
<dbReference type="SUPFAM" id="SSF56672">
    <property type="entry name" value="DNA/RNA polymerases"/>
    <property type="match status" value="1"/>
</dbReference>
<proteinExistence type="predicted"/>
<gene>
    <name evidence="3" type="ORF">MCOR_21212</name>
</gene>
<dbReference type="OrthoDB" id="8064719at2759"/>
<reference evidence="3 4" key="1">
    <citation type="submission" date="2020-06" db="EMBL/GenBank/DDBJ databases">
        <authorList>
            <person name="Li R."/>
            <person name="Bekaert M."/>
        </authorList>
    </citation>
    <scope>NUCLEOTIDE SEQUENCE [LARGE SCALE GENOMIC DNA]</scope>
    <source>
        <strain evidence="4">wild</strain>
    </source>
</reference>
<dbReference type="InterPro" id="IPR043128">
    <property type="entry name" value="Rev_trsase/Diguanyl_cyclase"/>
</dbReference>
<dbReference type="GO" id="GO:0015074">
    <property type="term" value="P:DNA integration"/>
    <property type="evidence" value="ECO:0007669"/>
    <property type="project" value="InterPro"/>
</dbReference>
<evidence type="ECO:0000313" key="3">
    <source>
        <dbReference type="EMBL" id="CAC5385703.1"/>
    </source>
</evidence>
<dbReference type="AlphaFoldDB" id="A0A6J8BPD7"/>
<feature type="domain" description="Integrase catalytic" evidence="2">
    <location>
        <begin position="419"/>
        <end position="576"/>
    </location>
</feature>
<evidence type="ECO:0000313" key="4">
    <source>
        <dbReference type="Proteomes" id="UP000507470"/>
    </source>
</evidence>
<dbReference type="PROSITE" id="PS50994">
    <property type="entry name" value="INTEGRASE"/>
    <property type="match status" value="1"/>
</dbReference>
<dbReference type="InterPro" id="IPR043502">
    <property type="entry name" value="DNA/RNA_pol_sf"/>
</dbReference>
<dbReference type="InterPro" id="IPR001584">
    <property type="entry name" value="Integrase_cat-core"/>
</dbReference>
<dbReference type="GO" id="GO:0003676">
    <property type="term" value="F:nucleic acid binding"/>
    <property type="evidence" value="ECO:0007669"/>
    <property type="project" value="InterPro"/>
</dbReference>
<dbReference type="SUPFAM" id="SSF53098">
    <property type="entry name" value="Ribonuclease H-like"/>
    <property type="match status" value="1"/>
</dbReference>
<keyword evidence="4" id="KW-1185">Reference proteome</keyword>
<dbReference type="Gene3D" id="3.30.420.10">
    <property type="entry name" value="Ribonuclease H-like superfamily/Ribonuclease H"/>
    <property type="match status" value="1"/>
</dbReference>
<sequence>MLNWFRKFIPNFSAKISPLTRLLKKGQFFVWNVEQQSSFNDLKYALLNSKILAFPNYDLTFRLAVDTSSRGIGYMLYQMHPNVNGEEQPRVIRFGSKSLSRWQQSYGPTKLELLGMVPQMQVADALSRCTRQNDEPVISPDEDDPFFPYVTERTGQIKLPSGRNLADFLHNSETESATVINVHNVNNIDIFSECVYDADTDDVEETAYKKKKTKLNKKYETVNVTQLNNDSLCDKTTDQCSDKLDIFDISTVYDTPSDNNFDKPTQNIMNNQNHDNTLSELEILKNSDLTPQNIKDLQRKDLDLLPMIIYLEENKLPNLQKEARKLLLQAAVYLLINGVLFHSSVKKKSRRASNLDNFQLVVPRLMRNLVLHMCHDSPLGGHSGIKNTIDRYQNMSEPVTNAKYVKPQVYTLKQVSFPTPSAPFHVWEVDLCGPFPLSSAGHSHIFTAVDMFSKLVFAVPLHNCDALSVCHALFQLFSSYGVCHTLLSDQGSEFISKGTKELCKMLEVSQEFTPSFAHHCLGTCERSHRTLEERMTPYIRKGRPWNDILPAVIFSMNSCTNAATQYSPFEVVYGNRPQFPLSTPHDLDLRDIPKRYTRLP</sequence>
<protein>
    <recommendedName>
        <fullName evidence="2">Integrase catalytic domain-containing protein</fullName>
    </recommendedName>
</protein>
<dbReference type="Proteomes" id="UP000507470">
    <property type="component" value="Unassembled WGS sequence"/>
</dbReference>
<dbReference type="Gene3D" id="3.30.70.270">
    <property type="match status" value="1"/>
</dbReference>
<accession>A0A6J8BPD7</accession>
<dbReference type="InterPro" id="IPR036397">
    <property type="entry name" value="RNaseH_sf"/>
</dbReference>
<dbReference type="PANTHER" id="PTHR37984">
    <property type="entry name" value="PROTEIN CBG26694"/>
    <property type="match status" value="1"/>
</dbReference>
<dbReference type="GO" id="GO:0003824">
    <property type="term" value="F:catalytic activity"/>
    <property type="evidence" value="ECO:0007669"/>
    <property type="project" value="UniProtKB-KW"/>
</dbReference>
<dbReference type="InterPro" id="IPR012337">
    <property type="entry name" value="RNaseH-like_sf"/>
</dbReference>
<dbReference type="EMBL" id="CACVKT020003762">
    <property type="protein sequence ID" value="CAC5385703.1"/>
    <property type="molecule type" value="Genomic_DNA"/>
</dbReference>